<organism evidence="5">
    <name type="scientific">Kryptoperidinium triquetrum</name>
    <name type="common">Dinoflagellate</name>
    <name type="synonym">Heterocapsa triquetra</name>
    <dbReference type="NCBI Taxonomy" id="66468"/>
    <lineage>
        <taxon>Eukaryota</taxon>
        <taxon>Sar</taxon>
        <taxon>Alveolata</taxon>
        <taxon>Dinophyceae</taxon>
        <taxon>Peridiniales</taxon>
        <taxon>Kryptoperidiniaceae</taxon>
        <taxon>Kryptoperidinium</taxon>
    </lineage>
</organism>
<dbReference type="Pfam" id="PF02507">
    <property type="entry name" value="PSI_PsaF"/>
    <property type="match status" value="1"/>
</dbReference>
<comment type="similarity">
    <text evidence="1 4">Belongs to the PsaF family.</text>
</comment>
<dbReference type="PANTHER" id="PTHR34939">
    <property type="entry name" value="PHOTOSYSTEM I REACTION CENTER SUBUNIT III, CHLOROPLASTIC"/>
    <property type="match status" value="1"/>
</dbReference>
<dbReference type="SUPFAM" id="SSF81536">
    <property type="entry name" value="Subunit III of photosystem I reaction centre, PsaF"/>
    <property type="match status" value="1"/>
</dbReference>
<comment type="function">
    <text evidence="4">Participates in efficiency of electron transfer from plastocyanin to P700 (or cytochrome c553 in algae and cyanobacteria). This plastocyanin-docking protein contributes to the specific association of plastocyanin to PSI.</text>
</comment>
<evidence type="ECO:0000256" key="1">
    <source>
        <dbReference type="ARBA" id="ARBA00008386"/>
    </source>
</evidence>
<dbReference type="InterPro" id="IPR003666">
    <property type="entry name" value="PSI_PsaF"/>
</dbReference>
<proteinExistence type="evidence at transcript level"/>
<name>Q5ENP8_KRYTR</name>
<evidence type="ECO:0000256" key="3">
    <source>
        <dbReference type="ARBA" id="ARBA00022836"/>
    </source>
</evidence>
<evidence type="ECO:0000313" key="5">
    <source>
        <dbReference type="EMBL" id="AAW79345.1"/>
    </source>
</evidence>
<dbReference type="GO" id="GO:0009538">
    <property type="term" value="C:photosystem I reaction center"/>
    <property type="evidence" value="ECO:0007669"/>
    <property type="project" value="UniProtKB-UniRule"/>
</dbReference>
<sequence>YDSPFGCCGAPLRRGRAQGFVAPLAGSASASRVPRVVRGASATSLMASRATPSKSPPEACTASSCSRSRSSCLSENQAVAQGFVEEKVEVAQEEPSILKWVGAGVLAGLLAAVSAAPPVHATADFRVTFSPEKFTIKAAKHLEPCKDNKKYHKKIKDQIYKITNRQKKYPKDSIIYNRFEKKIAGVQRREEAYGDRFCGKKDGLPRVIASGEIVRGGVVVPALMFLYTAGWIGWAGRSYLIRTGDEMKELNIDVPLALTCMASGFSWPVAAWQDIVNGRMVVDDRTCTAASGETGGCPVLRGSVGFGCF</sequence>
<dbReference type="AlphaFoldDB" id="Q5ENP8"/>
<reference evidence="5" key="1">
    <citation type="journal article" date="2005" name="J. Mol. Biol.">
        <title>Complex protein targeting to dinoflagellate plastids.</title>
        <authorList>
            <person name="Patron N.J."/>
            <person name="Waller R.F."/>
            <person name="Archibald J.M."/>
            <person name="Keeling P.J."/>
        </authorList>
    </citation>
    <scope>NUCLEOTIDE SEQUENCE</scope>
</reference>
<dbReference type="Gene3D" id="1.10.8.110">
    <property type="entry name" value="Photosystem I PsaF, reaction centre subunit III"/>
    <property type="match status" value="1"/>
</dbReference>
<dbReference type="InterPro" id="IPR036577">
    <property type="entry name" value="PSI_PsaF_sf"/>
</dbReference>
<keyword evidence="3 4" id="KW-0603">Photosystem I</keyword>
<protein>
    <recommendedName>
        <fullName evidence="4">Photosystem I reaction center subunit III</fullName>
    </recommendedName>
    <alternativeName>
        <fullName evidence="4">PSI-F</fullName>
    </alternativeName>
</protein>
<feature type="non-terminal residue" evidence="5">
    <location>
        <position position="1"/>
    </location>
</feature>
<evidence type="ECO:0000256" key="4">
    <source>
        <dbReference type="RuleBase" id="RU368107"/>
    </source>
</evidence>
<evidence type="ECO:0000256" key="2">
    <source>
        <dbReference type="ARBA" id="ARBA00022531"/>
    </source>
</evidence>
<keyword evidence="2 4" id="KW-0602">Photosynthesis</keyword>
<dbReference type="PANTHER" id="PTHR34939:SF1">
    <property type="entry name" value="PHOTOSYSTEM I REACTION CENTER SUBUNIT III, CHLOROPLASTIC"/>
    <property type="match status" value="1"/>
</dbReference>
<dbReference type="GO" id="GO:0015979">
    <property type="term" value="P:photosynthesis"/>
    <property type="evidence" value="ECO:0007669"/>
    <property type="project" value="UniProtKB-UniRule"/>
</dbReference>
<dbReference type="EMBL" id="AY826884">
    <property type="protein sequence ID" value="AAW79345.1"/>
    <property type="molecule type" value="mRNA"/>
</dbReference>
<accession>Q5ENP8</accession>